<dbReference type="Gramene" id="AET4Gv20038500.17">
    <property type="protein sequence ID" value="AET4Gv20038500.17"/>
    <property type="gene ID" value="AET4Gv20038500"/>
</dbReference>
<protein>
    <submittedName>
        <fullName evidence="1">Uncharacterized protein</fullName>
    </submittedName>
</protein>
<sequence length="178" mass="19203">EICSLLCSEYFKLFFLQYQLTNYVCSHEFQGGLVPVHAPTLLAIGAVLGQGQGHTLLLQDGEMTTLLPHQDHITHSLLGVCQRGMKKTSGDPILLLVEVVVSVMLILMERGHHHLTLKDHLHAPVGHPGNPQDHPWGRAQGPLKLLLPAATDKIGASHIAASPTAARPCTLSLASLSE</sequence>
<reference evidence="2" key="2">
    <citation type="journal article" date="2017" name="Nat. Plants">
        <title>The Aegilops tauschii genome reveals multiple impacts of transposons.</title>
        <authorList>
            <person name="Zhao G."/>
            <person name="Zou C."/>
            <person name="Li K."/>
            <person name="Wang K."/>
            <person name="Li T."/>
            <person name="Gao L."/>
            <person name="Zhang X."/>
            <person name="Wang H."/>
            <person name="Yang Z."/>
            <person name="Liu X."/>
            <person name="Jiang W."/>
            <person name="Mao L."/>
            <person name="Kong X."/>
            <person name="Jiao Y."/>
            <person name="Jia J."/>
        </authorList>
    </citation>
    <scope>NUCLEOTIDE SEQUENCE [LARGE SCALE GENOMIC DNA]</scope>
    <source>
        <strain evidence="2">cv. AL8/78</strain>
    </source>
</reference>
<keyword evidence="2" id="KW-1185">Reference proteome</keyword>
<accession>A0A453H2J7</accession>
<reference evidence="2" key="1">
    <citation type="journal article" date="2014" name="Science">
        <title>Ancient hybridizations among the ancestral genomes of bread wheat.</title>
        <authorList>
            <consortium name="International Wheat Genome Sequencing Consortium,"/>
            <person name="Marcussen T."/>
            <person name="Sandve S.R."/>
            <person name="Heier L."/>
            <person name="Spannagl M."/>
            <person name="Pfeifer M."/>
            <person name="Jakobsen K.S."/>
            <person name="Wulff B.B."/>
            <person name="Steuernagel B."/>
            <person name="Mayer K.F."/>
            <person name="Olsen O.A."/>
        </authorList>
    </citation>
    <scope>NUCLEOTIDE SEQUENCE [LARGE SCALE GENOMIC DNA]</scope>
    <source>
        <strain evidence="2">cv. AL8/78</strain>
    </source>
</reference>
<name>A0A453H2J7_AEGTS</name>
<dbReference type="AlphaFoldDB" id="A0A453H2J7"/>
<organism evidence="1 2">
    <name type="scientific">Aegilops tauschii subsp. strangulata</name>
    <name type="common">Goatgrass</name>
    <dbReference type="NCBI Taxonomy" id="200361"/>
    <lineage>
        <taxon>Eukaryota</taxon>
        <taxon>Viridiplantae</taxon>
        <taxon>Streptophyta</taxon>
        <taxon>Embryophyta</taxon>
        <taxon>Tracheophyta</taxon>
        <taxon>Spermatophyta</taxon>
        <taxon>Magnoliopsida</taxon>
        <taxon>Liliopsida</taxon>
        <taxon>Poales</taxon>
        <taxon>Poaceae</taxon>
        <taxon>BOP clade</taxon>
        <taxon>Pooideae</taxon>
        <taxon>Triticodae</taxon>
        <taxon>Triticeae</taxon>
        <taxon>Triticinae</taxon>
        <taxon>Aegilops</taxon>
    </lineage>
</organism>
<reference evidence="1" key="5">
    <citation type="journal article" date="2021" name="G3 (Bethesda)">
        <title>Aegilops tauschii genome assembly Aet v5.0 features greater sequence contiguity and improved annotation.</title>
        <authorList>
            <person name="Wang L."/>
            <person name="Zhu T."/>
            <person name="Rodriguez J.C."/>
            <person name="Deal K.R."/>
            <person name="Dubcovsky J."/>
            <person name="McGuire P.E."/>
            <person name="Lux T."/>
            <person name="Spannagl M."/>
            <person name="Mayer K.F.X."/>
            <person name="Baldrich P."/>
            <person name="Meyers B.C."/>
            <person name="Huo N."/>
            <person name="Gu Y.Q."/>
            <person name="Zhou H."/>
            <person name="Devos K.M."/>
            <person name="Bennetzen J.L."/>
            <person name="Unver T."/>
            <person name="Budak H."/>
            <person name="Gulick P.J."/>
            <person name="Galiba G."/>
            <person name="Kalapos B."/>
            <person name="Nelson D.R."/>
            <person name="Li P."/>
            <person name="You F.M."/>
            <person name="Luo M.C."/>
            <person name="Dvorak J."/>
        </authorList>
    </citation>
    <scope>NUCLEOTIDE SEQUENCE [LARGE SCALE GENOMIC DNA]</scope>
    <source>
        <strain evidence="1">cv. AL8/78</strain>
    </source>
</reference>
<reference evidence="1" key="3">
    <citation type="journal article" date="2017" name="Nature">
        <title>Genome sequence of the progenitor of the wheat D genome Aegilops tauschii.</title>
        <authorList>
            <person name="Luo M.C."/>
            <person name="Gu Y.Q."/>
            <person name="Puiu D."/>
            <person name="Wang H."/>
            <person name="Twardziok S.O."/>
            <person name="Deal K.R."/>
            <person name="Huo N."/>
            <person name="Zhu T."/>
            <person name="Wang L."/>
            <person name="Wang Y."/>
            <person name="McGuire P.E."/>
            <person name="Liu S."/>
            <person name="Long H."/>
            <person name="Ramasamy R.K."/>
            <person name="Rodriguez J.C."/>
            <person name="Van S.L."/>
            <person name="Yuan L."/>
            <person name="Wang Z."/>
            <person name="Xia Z."/>
            <person name="Xiao L."/>
            <person name="Anderson O.D."/>
            <person name="Ouyang S."/>
            <person name="Liang Y."/>
            <person name="Zimin A.V."/>
            <person name="Pertea G."/>
            <person name="Qi P."/>
            <person name="Bennetzen J.L."/>
            <person name="Dai X."/>
            <person name="Dawson M.W."/>
            <person name="Muller H.G."/>
            <person name="Kugler K."/>
            <person name="Rivarola-Duarte L."/>
            <person name="Spannagl M."/>
            <person name="Mayer K.F.X."/>
            <person name="Lu F.H."/>
            <person name="Bevan M.W."/>
            <person name="Leroy P."/>
            <person name="Li P."/>
            <person name="You F.M."/>
            <person name="Sun Q."/>
            <person name="Liu Z."/>
            <person name="Lyons E."/>
            <person name="Wicker T."/>
            <person name="Salzberg S.L."/>
            <person name="Devos K.M."/>
            <person name="Dvorak J."/>
        </authorList>
    </citation>
    <scope>NUCLEOTIDE SEQUENCE [LARGE SCALE GENOMIC DNA]</scope>
    <source>
        <strain evidence="1">cv. AL8/78</strain>
    </source>
</reference>
<dbReference type="EnsemblPlants" id="AET4Gv20038500.17">
    <property type="protein sequence ID" value="AET4Gv20038500.17"/>
    <property type="gene ID" value="AET4Gv20038500"/>
</dbReference>
<dbReference type="Proteomes" id="UP000015105">
    <property type="component" value="Chromosome 4D"/>
</dbReference>
<evidence type="ECO:0000313" key="1">
    <source>
        <dbReference type="EnsemblPlants" id="AET4Gv20038500.17"/>
    </source>
</evidence>
<reference evidence="1" key="4">
    <citation type="submission" date="2019-03" db="UniProtKB">
        <authorList>
            <consortium name="EnsemblPlants"/>
        </authorList>
    </citation>
    <scope>IDENTIFICATION</scope>
</reference>
<proteinExistence type="predicted"/>
<evidence type="ECO:0000313" key="2">
    <source>
        <dbReference type="Proteomes" id="UP000015105"/>
    </source>
</evidence>